<gene>
    <name evidence="1" type="ORF">DVB73_07520</name>
</gene>
<proteinExistence type="predicted"/>
<name>A0AAD0VT19_PSEDL</name>
<dbReference type="GeneID" id="49613263"/>
<accession>A0AAD0VT19</accession>
<dbReference type="Proteomes" id="UP000256503">
    <property type="component" value="Chromosome"/>
</dbReference>
<dbReference type="AlphaFoldDB" id="A0AAD0VT19"/>
<reference evidence="1 2" key="1">
    <citation type="submission" date="2018-07" db="EMBL/GenBank/DDBJ databases">
        <title>Complete genome sequence of a Pseudomonas plecoglossicida strain pathogenic to the marine fish, Larimichthys crocea.</title>
        <authorList>
            <person name="Tao Z."/>
        </authorList>
    </citation>
    <scope>NUCLEOTIDE SEQUENCE [LARGE SCALE GENOMIC DNA]</scope>
    <source>
        <strain evidence="1 2">XSDHY-P</strain>
    </source>
</reference>
<evidence type="ECO:0000313" key="2">
    <source>
        <dbReference type="Proteomes" id="UP000256503"/>
    </source>
</evidence>
<sequence length="109" mass="12443">MSDKIPNEQETTERVYGCAITAAVIDAIKDYKSRGWPNRGGFSVAVDLVDGEYYARCSFSNDEDMTIMYREDTETELVTSIYDLTNLSEISRLARLMENEEWVNVVPND</sequence>
<dbReference type="EMBL" id="CP031146">
    <property type="protein sequence ID" value="AXM95655.1"/>
    <property type="molecule type" value="Genomic_DNA"/>
</dbReference>
<dbReference type="RefSeq" id="WP_016394609.1">
    <property type="nucleotide sequence ID" value="NZ_CP031146.1"/>
</dbReference>
<organism evidence="1 2">
    <name type="scientific">Pseudomonas plecoglossicida</name>
    <dbReference type="NCBI Taxonomy" id="70775"/>
    <lineage>
        <taxon>Bacteria</taxon>
        <taxon>Pseudomonadati</taxon>
        <taxon>Pseudomonadota</taxon>
        <taxon>Gammaproteobacteria</taxon>
        <taxon>Pseudomonadales</taxon>
        <taxon>Pseudomonadaceae</taxon>
        <taxon>Pseudomonas</taxon>
    </lineage>
</organism>
<evidence type="ECO:0000313" key="1">
    <source>
        <dbReference type="EMBL" id="AXM95655.1"/>
    </source>
</evidence>
<protein>
    <submittedName>
        <fullName evidence="1">Uncharacterized protein</fullName>
    </submittedName>
</protein>